<evidence type="ECO:0000256" key="2">
    <source>
        <dbReference type="ARBA" id="ARBA00022737"/>
    </source>
</evidence>
<dbReference type="InterPro" id="IPR013087">
    <property type="entry name" value="Znf_C2H2_type"/>
</dbReference>
<dbReference type="PANTHER" id="PTHR24403:SF58">
    <property type="entry name" value="ZINC FINGER PROTEIN 462"/>
    <property type="match status" value="1"/>
</dbReference>
<feature type="domain" description="C2H2-type" evidence="5">
    <location>
        <begin position="107"/>
        <end position="128"/>
    </location>
</feature>
<dbReference type="OrthoDB" id="4737882at2759"/>
<evidence type="ECO:0000256" key="3">
    <source>
        <dbReference type="ARBA" id="ARBA00022771"/>
    </source>
</evidence>
<dbReference type="InterPro" id="IPR059059">
    <property type="entry name" value="Znf-C2H2_7th_ZNF462"/>
</dbReference>
<dbReference type="GO" id="GO:0008270">
    <property type="term" value="F:zinc ion binding"/>
    <property type="evidence" value="ECO:0007669"/>
    <property type="project" value="UniProtKB-KW"/>
</dbReference>
<keyword evidence="3" id="KW-0863">Zinc-finger</keyword>
<dbReference type="FunFam" id="3.30.160.60:FF:000541">
    <property type="entry name" value="Zinc finger protein 462"/>
    <property type="match status" value="1"/>
</dbReference>
<dbReference type="AlphaFoldDB" id="A0A8K1FZ20"/>
<dbReference type="PROSITE" id="PS00028">
    <property type="entry name" value="ZINC_FINGER_C2H2_1"/>
    <property type="match status" value="1"/>
</dbReference>
<evidence type="ECO:0000313" key="7">
    <source>
        <dbReference type="Proteomes" id="UP000796761"/>
    </source>
</evidence>
<dbReference type="EMBL" id="SWJQ01001274">
    <property type="protein sequence ID" value="TRZ08664.1"/>
    <property type="molecule type" value="Genomic_DNA"/>
</dbReference>
<accession>A0A8K1FZ20</accession>
<evidence type="ECO:0000256" key="1">
    <source>
        <dbReference type="ARBA" id="ARBA00022723"/>
    </source>
</evidence>
<sequence length="309" mass="34968">MPTVAKTYKCRDCIFEASSIWDITNHYQAFHPWTMNGDESVLLEIIEEKDAAKKIGTQLDEVRTRINSENQVLSQMDQDVEHPSLSHEKNIQLTSANATISSTPYQCTVCQSEYNNLHGLLTHYGKKHPSMKVKAADFAQDIDINPGAVYKCRHCPYINTRIHGVLTHYQKRHPSAKVTAEDFVHDVEQSNDIAHNDIEEMNRIFKQGYGAYRCKLCLYTHGTLEKLKIHYEKYHDQPEFDVFVKSPPKLSASVESDMVTEIKTSPEIAADSVGEISIPVPHFSSSHLVSHSVLVSALQILLFHTEGDS</sequence>
<dbReference type="InterPro" id="IPR050688">
    <property type="entry name" value="Zinc_finger/UBP_domain"/>
</dbReference>
<evidence type="ECO:0000259" key="5">
    <source>
        <dbReference type="PROSITE" id="PS00028"/>
    </source>
</evidence>
<keyword evidence="4" id="KW-0862">Zinc</keyword>
<keyword evidence="2" id="KW-0677">Repeat</keyword>
<keyword evidence="1" id="KW-0479">Metal-binding</keyword>
<gene>
    <name evidence="6" type="ORF">HGM15179_018443</name>
</gene>
<keyword evidence="7" id="KW-1185">Reference proteome</keyword>
<organism evidence="6 7">
    <name type="scientific">Zosterops borbonicus</name>
    <dbReference type="NCBI Taxonomy" id="364589"/>
    <lineage>
        <taxon>Eukaryota</taxon>
        <taxon>Metazoa</taxon>
        <taxon>Chordata</taxon>
        <taxon>Craniata</taxon>
        <taxon>Vertebrata</taxon>
        <taxon>Euteleostomi</taxon>
        <taxon>Archelosauria</taxon>
        <taxon>Archosauria</taxon>
        <taxon>Dinosauria</taxon>
        <taxon>Saurischia</taxon>
        <taxon>Theropoda</taxon>
        <taxon>Coelurosauria</taxon>
        <taxon>Aves</taxon>
        <taxon>Neognathae</taxon>
        <taxon>Neoaves</taxon>
        <taxon>Telluraves</taxon>
        <taxon>Australaves</taxon>
        <taxon>Passeriformes</taxon>
        <taxon>Sylvioidea</taxon>
        <taxon>Zosteropidae</taxon>
        <taxon>Zosterops</taxon>
    </lineage>
</organism>
<dbReference type="PANTHER" id="PTHR24403">
    <property type="entry name" value="ZINC FINGER PROTEIN"/>
    <property type="match status" value="1"/>
</dbReference>
<comment type="caution">
    <text evidence="6">The sequence shown here is derived from an EMBL/GenBank/DDBJ whole genome shotgun (WGS) entry which is preliminary data.</text>
</comment>
<proteinExistence type="predicted"/>
<name>A0A8K1FZ20_9PASS</name>
<dbReference type="Gene3D" id="3.30.160.60">
    <property type="entry name" value="Classic Zinc Finger"/>
    <property type="match status" value="1"/>
</dbReference>
<protein>
    <recommendedName>
        <fullName evidence="5">C2H2-type domain-containing protein</fullName>
    </recommendedName>
</protein>
<dbReference type="Proteomes" id="UP000796761">
    <property type="component" value="Unassembled WGS sequence"/>
</dbReference>
<evidence type="ECO:0000256" key="4">
    <source>
        <dbReference type="ARBA" id="ARBA00022833"/>
    </source>
</evidence>
<dbReference type="GO" id="GO:0005634">
    <property type="term" value="C:nucleus"/>
    <property type="evidence" value="ECO:0007669"/>
    <property type="project" value="TreeGrafter"/>
</dbReference>
<evidence type="ECO:0000313" key="6">
    <source>
        <dbReference type="EMBL" id="TRZ08664.1"/>
    </source>
</evidence>
<reference evidence="6" key="1">
    <citation type="submission" date="2019-04" db="EMBL/GenBank/DDBJ databases">
        <title>Genome assembly of Zosterops borbonicus 15179.</title>
        <authorList>
            <person name="Leroy T."/>
            <person name="Anselmetti Y."/>
            <person name="Tilak M.-K."/>
            <person name="Nabholz B."/>
        </authorList>
    </citation>
    <scope>NUCLEOTIDE SEQUENCE</scope>
    <source>
        <strain evidence="6">HGM_15179</strain>
        <tissue evidence="6">Muscle</tissue>
    </source>
</reference>
<dbReference type="Pfam" id="PF23225">
    <property type="entry name" value="zf-C2H2_7th_ZNF462"/>
    <property type="match status" value="2"/>
</dbReference>
<dbReference type="SMART" id="SM00355">
    <property type="entry name" value="ZnF_C2H2"/>
    <property type="match status" value="4"/>
</dbReference>
<dbReference type="GO" id="GO:0045944">
    <property type="term" value="P:positive regulation of transcription by RNA polymerase II"/>
    <property type="evidence" value="ECO:0007669"/>
    <property type="project" value="TreeGrafter"/>
</dbReference>